<proteinExistence type="predicted"/>
<keyword evidence="2" id="KW-1185">Reference proteome</keyword>
<reference evidence="2" key="1">
    <citation type="journal article" date="2023" name="G3 (Bethesda)">
        <title>Genome assembly and association tests identify interacting loci associated with vigor, precocity, and sex in interspecific pistachio rootstocks.</title>
        <authorList>
            <person name="Palmer W."/>
            <person name="Jacygrad E."/>
            <person name="Sagayaradj S."/>
            <person name="Cavanaugh K."/>
            <person name="Han R."/>
            <person name="Bertier L."/>
            <person name="Beede B."/>
            <person name="Kafkas S."/>
            <person name="Golino D."/>
            <person name="Preece J."/>
            <person name="Michelmore R."/>
        </authorList>
    </citation>
    <scope>NUCLEOTIDE SEQUENCE [LARGE SCALE GENOMIC DNA]</scope>
</reference>
<evidence type="ECO:0000313" key="2">
    <source>
        <dbReference type="Proteomes" id="UP001164250"/>
    </source>
</evidence>
<gene>
    <name evidence="1" type="ORF">Patl1_22279</name>
</gene>
<accession>A0ACC1A151</accession>
<dbReference type="EMBL" id="CM047909">
    <property type="protein sequence ID" value="KAJ0079949.1"/>
    <property type="molecule type" value="Genomic_DNA"/>
</dbReference>
<sequence length="114" mass="13263">MGEFRPSSGKTYEYRGGRNLEIVNEDTVKTATNLYIVRSRSLFGPIGSHFKNCNNVKIKSSRKPPSSWWNGPDAKRKRRTVKYKYYAVEGKVKFSIEKGYHWLKTKWSKAVHGF</sequence>
<organism evidence="1 2">
    <name type="scientific">Pistacia atlantica</name>
    <dbReference type="NCBI Taxonomy" id="434234"/>
    <lineage>
        <taxon>Eukaryota</taxon>
        <taxon>Viridiplantae</taxon>
        <taxon>Streptophyta</taxon>
        <taxon>Embryophyta</taxon>
        <taxon>Tracheophyta</taxon>
        <taxon>Spermatophyta</taxon>
        <taxon>Magnoliopsida</taxon>
        <taxon>eudicotyledons</taxon>
        <taxon>Gunneridae</taxon>
        <taxon>Pentapetalae</taxon>
        <taxon>rosids</taxon>
        <taxon>malvids</taxon>
        <taxon>Sapindales</taxon>
        <taxon>Anacardiaceae</taxon>
        <taxon>Pistacia</taxon>
    </lineage>
</organism>
<name>A0ACC1A151_9ROSI</name>
<protein>
    <submittedName>
        <fullName evidence="1">Uncharacterized protein</fullName>
    </submittedName>
</protein>
<dbReference type="Proteomes" id="UP001164250">
    <property type="component" value="Chromosome 13"/>
</dbReference>
<evidence type="ECO:0000313" key="1">
    <source>
        <dbReference type="EMBL" id="KAJ0079949.1"/>
    </source>
</evidence>
<comment type="caution">
    <text evidence="1">The sequence shown here is derived from an EMBL/GenBank/DDBJ whole genome shotgun (WGS) entry which is preliminary data.</text>
</comment>